<name>A0A2K1E423_9FLAO</name>
<evidence type="ECO:0000313" key="8">
    <source>
        <dbReference type="Proteomes" id="UP000236641"/>
    </source>
</evidence>
<keyword evidence="3" id="KW-0998">Cell outer membrane</keyword>
<evidence type="ECO:0000256" key="5">
    <source>
        <dbReference type="SAM" id="SignalP"/>
    </source>
</evidence>
<proteinExistence type="predicted"/>
<organism evidence="7 8">
    <name type="scientific">Hanstruepera neustonica</name>
    <dbReference type="NCBI Taxonomy" id="1445657"/>
    <lineage>
        <taxon>Bacteria</taxon>
        <taxon>Pseudomonadati</taxon>
        <taxon>Bacteroidota</taxon>
        <taxon>Flavobacteriia</taxon>
        <taxon>Flavobacteriales</taxon>
        <taxon>Flavobacteriaceae</taxon>
        <taxon>Hanstruepera</taxon>
    </lineage>
</organism>
<dbReference type="Proteomes" id="UP000236641">
    <property type="component" value="Unassembled WGS sequence"/>
</dbReference>
<sequence>MKNFKIFITLVLLGSLSITAQNKQTQAADKHFSRFEFIQAIDSYMKLVEDGKADEYVYAQLAEANYNIFNTTEAERWYAKTLETSQDSETIYKYSQMLKANGKYEESSKWMQKFADANPKDDRAIAFKSNPDFVTGILEGEKKYDIKALPFNSEESDFGGTVANDMVYFASARNKARRNYGWNEEPFLDVYSVSLTLDESDQEGELVNGAINTRHHEGTVTFSPDGNTMYFSRESFFEGDYEKDQTNKNKLSVFYLYKATNDGDKWSNVEPLNSINNRNYNVSAPAMSADGKTLYFHSDMPGGHGLFDLYKVSVNSDGTVGEPENLGDTINTEGNDRFPFEASNGTLYFSSDGHLGLGGLDVFYVSESGKVENAGTPINSNSDDFAFTIDEETGEGYVSSNRPGGKGNDDIYGVKRLEPCDVMVITTVMDSESGDPLSNVSVVIKDSNDRILSSQTSDDKGQVTYQVTCDKPLEISGTLPDYEGNTLSFAGSKDEEVNLQLELKPIDKIIVEDRVVLNPILFDFDKSNITSQGAFELDKLVAIMNKYPDMIILAESHTDSRGSNKYNEELSDRRAKSTVQYVISKGIDASRISGVGKGENELKVDCGSKCTEEEHQMNRRSEFIIVSGGPNQE</sequence>
<keyword evidence="5" id="KW-0732">Signal</keyword>
<dbReference type="SUPFAM" id="SSF48452">
    <property type="entry name" value="TPR-like"/>
    <property type="match status" value="1"/>
</dbReference>
<dbReference type="PANTHER" id="PTHR30329">
    <property type="entry name" value="STATOR ELEMENT OF FLAGELLAR MOTOR COMPLEX"/>
    <property type="match status" value="1"/>
</dbReference>
<gene>
    <name evidence="7" type="ORF">C1T31_02525</name>
</gene>
<dbReference type="Gene3D" id="2.120.10.30">
    <property type="entry name" value="TolB, C-terminal domain"/>
    <property type="match status" value="1"/>
</dbReference>
<dbReference type="AlphaFoldDB" id="A0A2K1E423"/>
<evidence type="ECO:0000256" key="3">
    <source>
        <dbReference type="ARBA" id="ARBA00023237"/>
    </source>
</evidence>
<feature type="chain" id="PRO_5014441393" evidence="5">
    <location>
        <begin position="21"/>
        <end position="633"/>
    </location>
</feature>
<dbReference type="Gene3D" id="3.30.1330.60">
    <property type="entry name" value="OmpA-like domain"/>
    <property type="match status" value="1"/>
</dbReference>
<evidence type="ECO:0000259" key="6">
    <source>
        <dbReference type="PROSITE" id="PS51123"/>
    </source>
</evidence>
<dbReference type="Pfam" id="PF07676">
    <property type="entry name" value="PD40"/>
    <property type="match status" value="3"/>
</dbReference>
<dbReference type="CDD" id="cd07185">
    <property type="entry name" value="OmpA_C-like"/>
    <property type="match status" value="1"/>
</dbReference>
<dbReference type="EMBL" id="POWF01000001">
    <property type="protein sequence ID" value="PNQ75030.1"/>
    <property type="molecule type" value="Genomic_DNA"/>
</dbReference>
<keyword evidence="8" id="KW-1185">Reference proteome</keyword>
<feature type="signal peptide" evidence="5">
    <location>
        <begin position="1"/>
        <end position="20"/>
    </location>
</feature>
<evidence type="ECO:0000256" key="1">
    <source>
        <dbReference type="ARBA" id="ARBA00004442"/>
    </source>
</evidence>
<comment type="subcellular location">
    <subcellularLocation>
        <location evidence="1">Cell outer membrane</location>
    </subcellularLocation>
</comment>
<dbReference type="Gene3D" id="1.25.40.10">
    <property type="entry name" value="Tetratricopeptide repeat domain"/>
    <property type="match status" value="1"/>
</dbReference>
<accession>A0A2K1E423</accession>
<dbReference type="PANTHER" id="PTHR30329:SF21">
    <property type="entry name" value="LIPOPROTEIN YIAD-RELATED"/>
    <property type="match status" value="1"/>
</dbReference>
<feature type="domain" description="OmpA-like" evidence="6">
    <location>
        <begin position="509"/>
        <end position="629"/>
    </location>
</feature>
<dbReference type="InterPro" id="IPR011659">
    <property type="entry name" value="WD40"/>
</dbReference>
<dbReference type="SUPFAM" id="SSF82171">
    <property type="entry name" value="DPP6 N-terminal domain-like"/>
    <property type="match status" value="1"/>
</dbReference>
<evidence type="ECO:0000313" key="7">
    <source>
        <dbReference type="EMBL" id="PNQ75030.1"/>
    </source>
</evidence>
<comment type="caution">
    <text evidence="7">The sequence shown here is derived from an EMBL/GenBank/DDBJ whole genome shotgun (WGS) entry which is preliminary data.</text>
</comment>
<keyword evidence="2 4" id="KW-0472">Membrane</keyword>
<protein>
    <submittedName>
        <fullName evidence="7">Cell envelope biogenesis protein OmpA</fullName>
    </submittedName>
</protein>
<dbReference type="InterPro" id="IPR050330">
    <property type="entry name" value="Bact_OuterMem_StrucFunc"/>
</dbReference>
<dbReference type="InterPro" id="IPR006664">
    <property type="entry name" value="OMP_bac"/>
</dbReference>
<dbReference type="InterPro" id="IPR011042">
    <property type="entry name" value="6-blade_b-propeller_TolB-like"/>
</dbReference>
<evidence type="ECO:0000256" key="2">
    <source>
        <dbReference type="ARBA" id="ARBA00023136"/>
    </source>
</evidence>
<dbReference type="SUPFAM" id="SSF103088">
    <property type="entry name" value="OmpA-like"/>
    <property type="match status" value="1"/>
</dbReference>
<dbReference type="InterPro" id="IPR011990">
    <property type="entry name" value="TPR-like_helical_dom_sf"/>
</dbReference>
<dbReference type="RefSeq" id="WP_103050881.1">
    <property type="nucleotide sequence ID" value="NZ_POWF01000001.1"/>
</dbReference>
<evidence type="ECO:0000256" key="4">
    <source>
        <dbReference type="PROSITE-ProRule" id="PRU00473"/>
    </source>
</evidence>
<dbReference type="OrthoDB" id="9809364at2"/>
<dbReference type="PRINTS" id="PR01021">
    <property type="entry name" value="OMPADOMAIN"/>
</dbReference>
<dbReference type="GO" id="GO:0009279">
    <property type="term" value="C:cell outer membrane"/>
    <property type="evidence" value="ECO:0007669"/>
    <property type="project" value="UniProtKB-SubCell"/>
</dbReference>
<dbReference type="InterPro" id="IPR036737">
    <property type="entry name" value="OmpA-like_sf"/>
</dbReference>
<reference evidence="7 8" key="1">
    <citation type="submission" date="2018-01" db="EMBL/GenBank/DDBJ databases">
        <title>The draft genome of Hanstruepera neustonica JCM19743.</title>
        <authorList>
            <person name="He R.-H."/>
            <person name="Du Z.-J."/>
        </authorList>
    </citation>
    <scope>NUCLEOTIDE SEQUENCE [LARGE SCALE GENOMIC DNA]</scope>
    <source>
        <strain evidence="7 8">JCM19743</strain>
    </source>
</reference>
<dbReference type="Pfam" id="PF00691">
    <property type="entry name" value="OmpA"/>
    <property type="match status" value="1"/>
</dbReference>
<dbReference type="InterPro" id="IPR006665">
    <property type="entry name" value="OmpA-like"/>
</dbReference>
<dbReference type="PROSITE" id="PS51123">
    <property type="entry name" value="OMPA_2"/>
    <property type="match status" value="1"/>
</dbReference>